<accession>A0ABR0L8R5</accession>
<comment type="PTM">
    <text evidence="5">C-terminal thiocarboxylation occurs in 2 steps, it is first acyl-adenylated (-COAMP) via the hesA/moeB/thiF part of UBA4, then thiocarboxylated (-COSH) via the rhodanese domain of UBA4.</text>
</comment>
<feature type="cross-link" description="Glycyl lysine isopeptide (Gly-Lys) (interchain with K-? in acceptor proteins)" evidence="5">
    <location>
        <position position="119"/>
    </location>
</feature>
<protein>
    <recommendedName>
        <fullName evidence="5 6">Ubiquitin-related modifier 1</fullName>
    </recommendedName>
</protein>
<sequence length="119" mass="13276">MIDSIPIAVEFTRIQSKTHRDSPVASGGLELLFSNQRKHQVALPASNPEGTPSTVGYLVKWLCENLIKDPRKEMFVLDDSVRPGILVLINDADWELEGEEKYELQANDEIVFVSTLHGG</sequence>
<dbReference type="CDD" id="cd01764">
    <property type="entry name" value="Ubl_Urm1"/>
    <property type="match status" value="1"/>
</dbReference>
<keyword evidence="2 5" id="KW-1017">Isopeptide bond</keyword>
<keyword evidence="3 5" id="KW-0819">tRNA processing</keyword>
<dbReference type="Proteomes" id="UP001308179">
    <property type="component" value="Unassembled WGS sequence"/>
</dbReference>
<proteinExistence type="inferred from homology"/>
<evidence type="ECO:0000256" key="2">
    <source>
        <dbReference type="ARBA" id="ARBA00022499"/>
    </source>
</evidence>
<dbReference type="EMBL" id="JAVRRR010000166">
    <property type="protein sequence ID" value="KAK5145228.1"/>
    <property type="molecule type" value="Genomic_DNA"/>
</dbReference>
<reference evidence="7 8" key="1">
    <citation type="submission" date="2023-08" db="EMBL/GenBank/DDBJ databases">
        <title>Black Yeasts Isolated from many extreme environments.</title>
        <authorList>
            <person name="Coleine C."/>
            <person name="Stajich J.E."/>
            <person name="Selbmann L."/>
        </authorList>
    </citation>
    <scope>NUCLEOTIDE SEQUENCE [LARGE SCALE GENOMIC DNA]</scope>
    <source>
        <strain evidence="7 8">CCFEE 5386</strain>
    </source>
</reference>
<name>A0ABR0L8R5_9PEZI</name>
<evidence type="ECO:0000256" key="4">
    <source>
        <dbReference type="ARBA" id="ARBA00022786"/>
    </source>
</evidence>
<evidence type="ECO:0000256" key="6">
    <source>
        <dbReference type="RuleBase" id="RU361182"/>
    </source>
</evidence>
<comment type="caution">
    <text evidence="7">The sequence shown here is derived from an EMBL/GenBank/DDBJ whole genome shotgun (WGS) entry which is preliminary data.</text>
</comment>
<comment type="pathway">
    <text evidence="5 6">tRNA modification; 5-methoxycarbonylmethyl-2-thiouridine-tRNA biosynthesis.</text>
</comment>
<dbReference type="InterPro" id="IPR015221">
    <property type="entry name" value="Urm1"/>
</dbReference>
<dbReference type="InterPro" id="IPR016155">
    <property type="entry name" value="Mopterin_synth/thiamin_S_b"/>
</dbReference>
<comment type="subcellular location">
    <subcellularLocation>
        <location evidence="5 6">Cytoplasm</location>
    </subcellularLocation>
</comment>
<evidence type="ECO:0000256" key="1">
    <source>
        <dbReference type="ARBA" id="ARBA00022490"/>
    </source>
</evidence>
<dbReference type="Pfam" id="PF09138">
    <property type="entry name" value="Urm1"/>
    <property type="match status" value="1"/>
</dbReference>
<keyword evidence="4 5" id="KW-0833">Ubl conjugation pathway</keyword>
<dbReference type="InterPro" id="IPR012675">
    <property type="entry name" value="Beta-grasp_dom_sf"/>
</dbReference>
<evidence type="ECO:0000313" key="8">
    <source>
        <dbReference type="Proteomes" id="UP001308179"/>
    </source>
</evidence>
<dbReference type="PANTHER" id="PTHR14986">
    <property type="entry name" value="RURM1 PROTEIN"/>
    <property type="match status" value="1"/>
</dbReference>
<gene>
    <name evidence="5 7" type="primary">URM1</name>
    <name evidence="7" type="ORF">LTR32_002983</name>
</gene>
<comment type="function">
    <text evidence="5">Acts as a sulfur carrier required for 2-thiolation of mcm(5)S(2)U at tRNA wobble positions of cytosolic tRNA(Lys), tRNA(Glu) and tRNA(Gln). Serves as sulfur donor in tRNA 2-thiolation reaction by being thiocarboxylated (-COSH) at its C-terminus by the MOCS3 homolog UBA4. The sulfur is then transferred to tRNA to form 2-thiolation of mcm(5)S(2)U. Prior mcm(5) tRNA modification by the elongator complex is required for 2-thiolation. Also acts as a ubiquitin-like protein (UBL) that is covalently conjugated via an isopeptide bond to lysine residues of target proteins such as AHP1. The thiocarboxylated form serves as substrate for conjugation and oxidative stress specifically induces the formation of UBL-protein conjugates.</text>
</comment>
<organism evidence="7 8">
    <name type="scientific">Rachicladosporium monterosium</name>
    <dbReference type="NCBI Taxonomy" id="1507873"/>
    <lineage>
        <taxon>Eukaryota</taxon>
        <taxon>Fungi</taxon>
        <taxon>Dikarya</taxon>
        <taxon>Ascomycota</taxon>
        <taxon>Pezizomycotina</taxon>
        <taxon>Dothideomycetes</taxon>
        <taxon>Dothideomycetidae</taxon>
        <taxon>Cladosporiales</taxon>
        <taxon>Cladosporiaceae</taxon>
        <taxon>Rachicladosporium</taxon>
    </lineage>
</organism>
<evidence type="ECO:0000256" key="3">
    <source>
        <dbReference type="ARBA" id="ARBA00022694"/>
    </source>
</evidence>
<feature type="modified residue" description="1-thioglycine" evidence="5">
    <location>
        <position position="119"/>
    </location>
</feature>
<dbReference type="HAMAP" id="MF_03048">
    <property type="entry name" value="Urm1"/>
    <property type="match status" value="1"/>
</dbReference>
<dbReference type="SUPFAM" id="SSF54285">
    <property type="entry name" value="MoaD/ThiS"/>
    <property type="match status" value="1"/>
</dbReference>
<keyword evidence="1 5" id="KW-0963">Cytoplasm</keyword>
<evidence type="ECO:0000313" key="7">
    <source>
        <dbReference type="EMBL" id="KAK5145228.1"/>
    </source>
</evidence>
<dbReference type="Gene3D" id="3.10.20.30">
    <property type="match status" value="1"/>
</dbReference>
<evidence type="ECO:0000256" key="5">
    <source>
        <dbReference type="HAMAP-Rule" id="MF_03048"/>
    </source>
</evidence>
<keyword evidence="8" id="KW-1185">Reference proteome</keyword>
<comment type="similarity">
    <text evidence="5 6">Belongs to the URM1 family.</text>
</comment>